<keyword evidence="3" id="KW-1185">Reference proteome</keyword>
<feature type="region of interest" description="Disordered" evidence="1">
    <location>
        <begin position="1"/>
        <end position="32"/>
    </location>
</feature>
<dbReference type="RefSeq" id="WP_136532665.1">
    <property type="nucleotide sequence ID" value="NZ_STGY01000003.1"/>
</dbReference>
<dbReference type="EMBL" id="STGY01000003">
    <property type="protein sequence ID" value="THV43456.1"/>
    <property type="molecule type" value="Genomic_DNA"/>
</dbReference>
<gene>
    <name evidence="2" type="ORF">FAB82_00935</name>
</gene>
<name>A0A4V4HSY2_9ACTN</name>
<accession>A0A4V4HSY2</accession>
<evidence type="ECO:0000256" key="1">
    <source>
        <dbReference type="SAM" id="MobiDB-lite"/>
    </source>
</evidence>
<reference evidence="2 3" key="2">
    <citation type="submission" date="2019-05" db="EMBL/GenBank/DDBJ databases">
        <title>Glycomyces buryatensis sp. nov.</title>
        <authorList>
            <person name="Nikitina E."/>
        </authorList>
    </citation>
    <scope>NUCLEOTIDE SEQUENCE [LARGE SCALE GENOMIC DNA]</scope>
    <source>
        <strain evidence="2 3">18</strain>
    </source>
</reference>
<proteinExistence type="predicted"/>
<evidence type="ECO:0000313" key="3">
    <source>
        <dbReference type="Proteomes" id="UP000308760"/>
    </source>
</evidence>
<dbReference type="Proteomes" id="UP000308760">
    <property type="component" value="Unassembled WGS sequence"/>
</dbReference>
<protein>
    <submittedName>
        <fullName evidence="2">Uncharacterized protein</fullName>
    </submittedName>
</protein>
<comment type="caution">
    <text evidence="2">The sequence shown here is derived from an EMBL/GenBank/DDBJ whole genome shotgun (WGS) entry which is preliminary data.</text>
</comment>
<dbReference type="AlphaFoldDB" id="A0A4V4HSY2"/>
<reference evidence="3" key="1">
    <citation type="submission" date="2019-04" db="EMBL/GenBank/DDBJ databases">
        <title>Nocardioides xinjiangensis sp. nov.</title>
        <authorList>
            <person name="Liu S."/>
        </authorList>
    </citation>
    <scope>NUCLEOTIDE SEQUENCE [LARGE SCALE GENOMIC DNA]</scope>
    <source>
        <strain evidence="3">18</strain>
    </source>
</reference>
<organism evidence="2 3">
    <name type="scientific">Glycomyces buryatensis</name>
    <dbReference type="NCBI Taxonomy" id="2570927"/>
    <lineage>
        <taxon>Bacteria</taxon>
        <taxon>Bacillati</taxon>
        <taxon>Actinomycetota</taxon>
        <taxon>Actinomycetes</taxon>
        <taxon>Glycomycetales</taxon>
        <taxon>Glycomycetaceae</taxon>
        <taxon>Glycomyces</taxon>
    </lineage>
</organism>
<evidence type="ECO:0000313" key="2">
    <source>
        <dbReference type="EMBL" id="THV43456.1"/>
    </source>
</evidence>
<sequence length="72" mass="7453">MTQTRESRPSATNTGAAEKQVGETTTSVTRADSRRILKVARRALGAALAQADPHPDLIAAAGLVIEAGGRRG</sequence>